<evidence type="ECO:0000313" key="4">
    <source>
        <dbReference type="Proteomes" id="UP000283509"/>
    </source>
</evidence>
<dbReference type="Proteomes" id="UP000283509">
    <property type="component" value="Unassembled WGS sequence"/>
</dbReference>
<evidence type="ECO:0000313" key="3">
    <source>
        <dbReference type="EMBL" id="ROT82060.1"/>
    </source>
</evidence>
<dbReference type="EMBL" id="QCYY01000890">
    <property type="protein sequence ID" value="ROT82060.1"/>
    <property type="molecule type" value="Genomic_DNA"/>
</dbReference>
<keyword evidence="2" id="KW-0472">Membrane</keyword>
<name>A0A423U023_PENVA</name>
<gene>
    <name evidence="3" type="ORF">C7M84_024780</name>
</gene>
<reference evidence="3 4" key="2">
    <citation type="submission" date="2019-01" db="EMBL/GenBank/DDBJ databases">
        <title>The decoding of complex shrimp genome reveals the adaptation for benthos swimmer, frequently molting mechanism and breeding impact on genome.</title>
        <authorList>
            <person name="Sun Y."/>
            <person name="Gao Y."/>
            <person name="Yu Y."/>
        </authorList>
    </citation>
    <scope>NUCLEOTIDE SEQUENCE [LARGE SCALE GENOMIC DNA]</scope>
    <source>
        <tissue evidence="3">Muscle</tissue>
    </source>
</reference>
<feature type="transmembrane region" description="Helical" evidence="2">
    <location>
        <begin position="39"/>
        <end position="59"/>
    </location>
</feature>
<proteinExistence type="predicted"/>
<keyword evidence="2" id="KW-0812">Transmembrane</keyword>
<feature type="region of interest" description="Disordered" evidence="1">
    <location>
        <begin position="211"/>
        <end position="269"/>
    </location>
</feature>
<reference evidence="3 4" key="1">
    <citation type="submission" date="2018-04" db="EMBL/GenBank/DDBJ databases">
        <authorList>
            <person name="Zhang X."/>
            <person name="Yuan J."/>
            <person name="Li F."/>
            <person name="Xiang J."/>
        </authorList>
    </citation>
    <scope>NUCLEOTIDE SEQUENCE [LARGE SCALE GENOMIC DNA]</scope>
    <source>
        <tissue evidence="3">Muscle</tissue>
    </source>
</reference>
<protein>
    <submittedName>
        <fullName evidence="3">Uncharacterized protein</fullName>
    </submittedName>
</protein>
<accession>A0A423U023</accession>
<evidence type="ECO:0000256" key="1">
    <source>
        <dbReference type="SAM" id="MobiDB-lite"/>
    </source>
</evidence>
<feature type="region of interest" description="Disordered" evidence="1">
    <location>
        <begin position="93"/>
        <end position="173"/>
    </location>
</feature>
<sequence>MSARARHAPDPGPTLIRISPARIHTQVTQSVRYRPLRSLLLLVLLVIVSLFVLLTLSQVNSALADNRRRASKLAAIIVRNSILVTYSARHSNLSSTHHEPHPPALSPPHLHPHPSATSTRRRSPSLPSPPQTARPQDERHRPNPAHDPARPHHSPRPPSLELVGRREKPSERVTRHFLRKLGCAPEDAGCESDQRQPRRTALRGLAPALADGGAAGTTVQGVPAANATPPAERQDDYGDRREPEALPTELTEEQLRALPPCPDIPPDLSKSRLPPSPLLLPKAIRLALAVRLFSGWRWSFYG</sequence>
<feature type="compositionally biased region" description="Basic and acidic residues" evidence="1">
    <location>
        <begin position="163"/>
        <end position="173"/>
    </location>
</feature>
<feature type="compositionally biased region" description="Basic and acidic residues" evidence="1">
    <location>
        <begin position="232"/>
        <end position="244"/>
    </location>
</feature>
<organism evidence="3 4">
    <name type="scientific">Penaeus vannamei</name>
    <name type="common">Whiteleg shrimp</name>
    <name type="synonym">Litopenaeus vannamei</name>
    <dbReference type="NCBI Taxonomy" id="6689"/>
    <lineage>
        <taxon>Eukaryota</taxon>
        <taxon>Metazoa</taxon>
        <taxon>Ecdysozoa</taxon>
        <taxon>Arthropoda</taxon>
        <taxon>Crustacea</taxon>
        <taxon>Multicrustacea</taxon>
        <taxon>Malacostraca</taxon>
        <taxon>Eumalacostraca</taxon>
        <taxon>Eucarida</taxon>
        <taxon>Decapoda</taxon>
        <taxon>Dendrobranchiata</taxon>
        <taxon>Penaeoidea</taxon>
        <taxon>Penaeidae</taxon>
        <taxon>Penaeus</taxon>
    </lineage>
</organism>
<keyword evidence="2" id="KW-1133">Transmembrane helix</keyword>
<keyword evidence="4" id="KW-1185">Reference proteome</keyword>
<evidence type="ECO:0000256" key="2">
    <source>
        <dbReference type="SAM" id="Phobius"/>
    </source>
</evidence>
<dbReference type="AlphaFoldDB" id="A0A423U023"/>
<comment type="caution">
    <text evidence="3">The sequence shown here is derived from an EMBL/GenBank/DDBJ whole genome shotgun (WGS) entry which is preliminary data.</text>
</comment>